<protein>
    <submittedName>
        <fullName evidence="1">Uncharacterized protein</fullName>
    </submittedName>
</protein>
<dbReference type="EMBL" id="JACMSC010000004">
    <property type="protein sequence ID" value="KAG6525821.1"/>
    <property type="molecule type" value="Genomic_DNA"/>
</dbReference>
<name>A0A8J5HJ21_ZINOF</name>
<reference evidence="1 2" key="1">
    <citation type="submission" date="2020-08" db="EMBL/GenBank/DDBJ databases">
        <title>Plant Genome Project.</title>
        <authorList>
            <person name="Zhang R.-G."/>
        </authorList>
    </citation>
    <scope>NUCLEOTIDE SEQUENCE [LARGE SCALE GENOMIC DNA]</scope>
    <source>
        <tissue evidence="1">Rhizome</tissue>
    </source>
</reference>
<comment type="caution">
    <text evidence="1">The sequence shown here is derived from an EMBL/GenBank/DDBJ whole genome shotgun (WGS) entry which is preliminary data.</text>
</comment>
<keyword evidence="2" id="KW-1185">Reference proteome</keyword>
<dbReference type="AlphaFoldDB" id="A0A8J5HJ21"/>
<sequence length="81" mass="8974">MASTLSRCGSPHEIDTLVANLMEEEGWFSAETAKGLPQLVRALMADRWFDVVIHFARLKVVVRVFTSIQENALVSGILLTS</sequence>
<evidence type="ECO:0000313" key="1">
    <source>
        <dbReference type="EMBL" id="KAG6525821.1"/>
    </source>
</evidence>
<gene>
    <name evidence="1" type="ORF">ZIOFF_015792</name>
</gene>
<proteinExistence type="predicted"/>
<accession>A0A8J5HJ21</accession>
<organism evidence="1 2">
    <name type="scientific">Zingiber officinale</name>
    <name type="common">Ginger</name>
    <name type="synonym">Amomum zingiber</name>
    <dbReference type="NCBI Taxonomy" id="94328"/>
    <lineage>
        <taxon>Eukaryota</taxon>
        <taxon>Viridiplantae</taxon>
        <taxon>Streptophyta</taxon>
        <taxon>Embryophyta</taxon>
        <taxon>Tracheophyta</taxon>
        <taxon>Spermatophyta</taxon>
        <taxon>Magnoliopsida</taxon>
        <taxon>Liliopsida</taxon>
        <taxon>Zingiberales</taxon>
        <taxon>Zingiberaceae</taxon>
        <taxon>Zingiber</taxon>
    </lineage>
</organism>
<dbReference type="Proteomes" id="UP000734854">
    <property type="component" value="Unassembled WGS sequence"/>
</dbReference>
<evidence type="ECO:0000313" key="2">
    <source>
        <dbReference type="Proteomes" id="UP000734854"/>
    </source>
</evidence>